<evidence type="ECO:0000313" key="3">
    <source>
        <dbReference type="Proteomes" id="UP000663879"/>
    </source>
</evidence>
<dbReference type="EMBL" id="CAJNOC010004033">
    <property type="protein sequence ID" value="CAF1007143.1"/>
    <property type="molecule type" value="Genomic_DNA"/>
</dbReference>
<dbReference type="Proteomes" id="UP000663879">
    <property type="component" value="Unassembled WGS sequence"/>
</dbReference>
<sequence>NLCSASVSKTRVKLGGQGKVVDGKAYIEVVKDRRATTLLKIIFDNVEEGTTIISDTWSSYNRITSLKNFNHITVNHKFNFVGPISGACTNKIEGLWNHAKKKFKEMHAEFYPINKEFTLENIVLSEDEVSILSINEGENENFSDFDDTEDQNDSLDGTWSSRITNEIILDAPKTSYEKLLESKIDSLNFKLQTLNLETNQAKIVSLNLEKKSFENVPLSNEATKKVDEVLKNSENDLVCEIC</sequence>
<dbReference type="InterPro" id="IPR024445">
    <property type="entry name" value="Tnp_ISXO2-like"/>
</dbReference>
<feature type="domain" description="ISXO2-like transposase" evidence="1">
    <location>
        <begin position="13"/>
        <end position="121"/>
    </location>
</feature>
<evidence type="ECO:0000313" key="2">
    <source>
        <dbReference type="EMBL" id="CAF1007143.1"/>
    </source>
</evidence>
<reference evidence="2" key="1">
    <citation type="submission" date="2021-02" db="EMBL/GenBank/DDBJ databases">
        <authorList>
            <person name="Nowell W R."/>
        </authorList>
    </citation>
    <scope>NUCLEOTIDE SEQUENCE</scope>
    <source>
        <strain evidence="2">Ploen Becks lab</strain>
    </source>
</reference>
<name>A0A814HAM6_9BILA</name>
<evidence type="ECO:0000259" key="1">
    <source>
        <dbReference type="SMART" id="SM01126"/>
    </source>
</evidence>
<dbReference type="AlphaFoldDB" id="A0A814HAM6"/>
<dbReference type="Pfam" id="PF12762">
    <property type="entry name" value="DDE_Tnp_IS1595"/>
    <property type="match status" value="1"/>
</dbReference>
<feature type="non-terminal residue" evidence="2">
    <location>
        <position position="1"/>
    </location>
</feature>
<dbReference type="InterPro" id="IPR053164">
    <property type="entry name" value="IS1016-like_transposase"/>
</dbReference>
<protein>
    <recommendedName>
        <fullName evidence="1">ISXO2-like transposase domain-containing protein</fullName>
    </recommendedName>
</protein>
<comment type="caution">
    <text evidence="2">The sequence shown here is derived from an EMBL/GenBank/DDBJ whole genome shotgun (WGS) entry which is preliminary data.</text>
</comment>
<keyword evidence="3" id="KW-1185">Reference proteome</keyword>
<dbReference type="OrthoDB" id="6508542at2759"/>
<accession>A0A814HAM6</accession>
<dbReference type="SMART" id="SM01126">
    <property type="entry name" value="DDE_Tnp_IS1595"/>
    <property type="match status" value="1"/>
</dbReference>
<dbReference type="PANTHER" id="PTHR47163:SF2">
    <property type="entry name" value="SI:DKEY-17M8.2"/>
    <property type="match status" value="1"/>
</dbReference>
<proteinExistence type="predicted"/>
<dbReference type="PANTHER" id="PTHR47163">
    <property type="entry name" value="DDE_TNP_IS1595 DOMAIN-CONTAINING PROTEIN"/>
    <property type="match status" value="1"/>
</dbReference>
<organism evidence="2 3">
    <name type="scientific">Brachionus calyciflorus</name>
    <dbReference type="NCBI Taxonomy" id="104777"/>
    <lineage>
        <taxon>Eukaryota</taxon>
        <taxon>Metazoa</taxon>
        <taxon>Spiralia</taxon>
        <taxon>Gnathifera</taxon>
        <taxon>Rotifera</taxon>
        <taxon>Eurotatoria</taxon>
        <taxon>Monogononta</taxon>
        <taxon>Pseudotrocha</taxon>
        <taxon>Ploima</taxon>
        <taxon>Brachionidae</taxon>
        <taxon>Brachionus</taxon>
    </lineage>
</organism>
<gene>
    <name evidence="2" type="ORF">OXX778_LOCUS16707</name>
</gene>